<accession>A0ABQ8KLC1</accession>
<name>A0ABQ8KLC1_9APHY</name>
<proteinExistence type="predicted"/>
<dbReference type="Proteomes" id="UP000814176">
    <property type="component" value="Unassembled WGS sequence"/>
</dbReference>
<comment type="caution">
    <text evidence="2">The sequence shown here is derived from an EMBL/GenBank/DDBJ whole genome shotgun (WGS) entry which is preliminary data.</text>
</comment>
<feature type="compositionally biased region" description="Polar residues" evidence="1">
    <location>
        <begin position="257"/>
        <end position="268"/>
    </location>
</feature>
<protein>
    <submittedName>
        <fullName evidence="2">Uncharacterized protein</fullName>
    </submittedName>
</protein>
<dbReference type="GeneID" id="72008021"/>
<gene>
    <name evidence="2" type="ORF">C8Q71DRAFT_856335</name>
</gene>
<reference evidence="2 3" key="1">
    <citation type="journal article" date="2021" name="Environ. Microbiol.">
        <title>Gene family expansions and transcriptome signatures uncover fungal adaptations to wood decay.</title>
        <authorList>
            <person name="Hage H."/>
            <person name="Miyauchi S."/>
            <person name="Viragh M."/>
            <person name="Drula E."/>
            <person name="Min B."/>
            <person name="Chaduli D."/>
            <person name="Navarro D."/>
            <person name="Favel A."/>
            <person name="Norest M."/>
            <person name="Lesage-Meessen L."/>
            <person name="Balint B."/>
            <person name="Merenyi Z."/>
            <person name="de Eugenio L."/>
            <person name="Morin E."/>
            <person name="Martinez A.T."/>
            <person name="Baldrian P."/>
            <person name="Stursova M."/>
            <person name="Martinez M.J."/>
            <person name="Novotny C."/>
            <person name="Magnuson J.K."/>
            <person name="Spatafora J.W."/>
            <person name="Maurice S."/>
            <person name="Pangilinan J."/>
            <person name="Andreopoulos W."/>
            <person name="LaButti K."/>
            <person name="Hundley H."/>
            <person name="Na H."/>
            <person name="Kuo A."/>
            <person name="Barry K."/>
            <person name="Lipzen A."/>
            <person name="Henrissat B."/>
            <person name="Riley R."/>
            <person name="Ahrendt S."/>
            <person name="Nagy L.G."/>
            <person name="Grigoriev I.V."/>
            <person name="Martin F."/>
            <person name="Rosso M.N."/>
        </authorList>
    </citation>
    <scope>NUCLEOTIDE SEQUENCE [LARGE SCALE GENOMIC DNA]</scope>
    <source>
        <strain evidence="2 3">CIRM-BRFM 1785</strain>
    </source>
</reference>
<feature type="compositionally biased region" description="Basic and acidic residues" evidence="1">
    <location>
        <begin position="494"/>
        <end position="504"/>
    </location>
</feature>
<evidence type="ECO:0000256" key="1">
    <source>
        <dbReference type="SAM" id="MobiDB-lite"/>
    </source>
</evidence>
<sequence>MHMRKNSPIAMVSSCTEPSAMLDPADVPRTPRLAHATIKPSPSPPITKEWTTGISRSSSATELYRRSSLSPDYSYTFTPPTSNGRGKAPVHGKAAQPYTTVHRSGTPPPSRSRQGSPHSRLYNIYSVPEDNNEVIYMTGNRAPLITADLYRELSSIREPSPRPRPQVSRPQVLSARPQVTRPQVTRPEVARPPALSSRRAESVLHRDVAQEAVVIYETTRKASTPPVPDKLSDKDYTQGSPSQSQEDNKQLSWPPALSQQDKPASVATNEAAEVKEQLKSWHPGKPFPSPPGLCLSHAPRKQGIYDNEGITLSQPWPSPIVGANASPGSDKAADDASDKACDDEDKENMQTDDIVEWVQLQRAISAATTVPVVPAVSVTPALPVVSVDADAAPPIHRRLPPGVWNAPRMPSRLTLEEMERPRGGYWPPRNHKGVPWRSYATKLSMLESERLNDKCIEGTCGPCWRCAHASEPWLRMYWWWGYLAKHHPELAERREQREKVKGSDCDTGIQDKAF</sequence>
<feature type="region of interest" description="Disordered" evidence="1">
    <location>
        <begin position="494"/>
        <end position="514"/>
    </location>
</feature>
<feature type="compositionally biased region" description="Basic and acidic residues" evidence="1">
    <location>
        <begin position="331"/>
        <end position="340"/>
    </location>
</feature>
<feature type="compositionally biased region" description="Polar residues" evidence="1">
    <location>
        <begin position="49"/>
        <end position="60"/>
    </location>
</feature>
<feature type="region of interest" description="Disordered" evidence="1">
    <location>
        <begin position="318"/>
        <end position="348"/>
    </location>
</feature>
<feature type="region of interest" description="Disordered" evidence="1">
    <location>
        <begin position="78"/>
        <end position="119"/>
    </location>
</feature>
<evidence type="ECO:0000313" key="3">
    <source>
        <dbReference type="Proteomes" id="UP000814176"/>
    </source>
</evidence>
<feature type="region of interest" description="Disordered" evidence="1">
    <location>
        <begin position="1"/>
        <end position="60"/>
    </location>
</feature>
<feature type="region of interest" description="Disordered" evidence="1">
    <location>
        <begin position="217"/>
        <end position="274"/>
    </location>
</feature>
<feature type="region of interest" description="Disordered" evidence="1">
    <location>
        <begin position="156"/>
        <end position="204"/>
    </location>
</feature>
<dbReference type="EMBL" id="JADCUA010000007">
    <property type="protein sequence ID" value="KAH9838377.1"/>
    <property type="molecule type" value="Genomic_DNA"/>
</dbReference>
<dbReference type="RefSeq" id="XP_047780292.1">
    <property type="nucleotide sequence ID" value="XM_047927289.1"/>
</dbReference>
<keyword evidence="3" id="KW-1185">Reference proteome</keyword>
<organism evidence="2 3">
    <name type="scientific">Rhodofomes roseus</name>
    <dbReference type="NCBI Taxonomy" id="34475"/>
    <lineage>
        <taxon>Eukaryota</taxon>
        <taxon>Fungi</taxon>
        <taxon>Dikarya</taxon>
        <taxon>Basidiomycota</taxon>
        <taxon>Agaricomycotina</taxon>
        <taxon>Agaricomycetes</taxon>
        <taxon>Polyporales</taxon>
        <taxon>Rhodofomes</taxon>
    </lineage>
</organism>
<evidence type="ECO:0000313" key="2">
    <source>
        <dbReference type="EMBL" id="KAH9838377.1"/>
    </source>
</evidence>